<dbReference type="InterPro" id="IPR003593">
    <property type="entry name" value="AAA+_ATPase"/>
</dbReference>
<dbReference type="FunFam" id="3.40.50.300:FF:000528">
    <property type="entry name" value="ABC transporter G family member 31"/>
    <property type="match status" value="1"/>
</dbReference>
<dbReference type="InterPro" id="IPR010929">
    <property type="entry name" value="PDR_CDR_ABC"/>
</dbReference>
<accession>A0ABD3FV52</accession>
<dbReference type="GO" id="GO:0016020">
    <property type="term" value="C:membrane"/>
    <property type="evidence" value="ECO:0007669"/>
    <property type="project" value="UniProtKB-SubCell"/>
</dbReference>
<dbReference type="EMBL" id="JBIMZQ010000008">
    <property type="protein sequence ID" value="KAL3669610.1"/>
    <property type="molecule type" value="Genomic_DNA"/>
</dbReference>
<dbReference type="SMART" id="SM00382">
    <property type="entry name" value="AAA"/>
    <property type="match status" value="2"/>
</dbReference>
<gene>
    <name evidence="11" type="ORF">V7S43_004995</name>
</gene>
<comment type="caution">
    <text evidence="11">The sequence shown here is derived from an EMBL/GenBank/DDBJ whole genome shotgun (WGS) entry which is preliminary data.</text>
</comment>
<protein>
    <recommendedName>
        <fullName evidence="10">ABC transporter domain-containing protein</fullName>
    </recommendedName>
</protein>
<dbReference type="Gene3D" id="3.40.50.300">
    <property type="entry name" value="P-loop containing nucleotide triphosphate hydrolases"/>
    <property type="match status" value="2"/>
</dbReference>
<evidence type="ECO:0000313" key="11">
    <source>
        <dbReference type="EMBL" id="KAL3669610.1"/>
    </source>
</evidence>
<dbReference type="Pfam" id="PF06422">
    <property type="entry name" value="PDR_CDR"/>
    <property type="match status" value="1"/>
</dbReference>
<dbReference type="PROSITE" id="PS50893">
    <property type="entry name" value="ABC_TRANSPORTER_2"/>
    <property type="match status" value="2"/>
</dbReference>
<proteinExistence type="predicted"/>
<dbReference type="SUPFAM" id="SSF52540">
    <property type="entry name" value="P-loop containing nucleoside triphosphate hydrolases"/>
    <property type="match status" value="2"/>
</dbReference>
<feature type="transmembrane region" description="Helical" evidence="9">
    <location>
        <begin position="1184"/>
        <end position="1207"/>
    </location>
</feature>
<keyword evidence="2" id="KW-0813">Transport</keyword>
<dbReference type="FunFam" id="3.40.50.300:FF:000289">
    <property type="entry name" value="ABC transporter G family member 31"/>
    <property type="match status" value="1"/>
</dbReference>
<keyword evidence="5" id="KW-0067">ATP-binding</keyword>
<feature type="transmembrane region" description="Helical" evidence="9">
    <location>
        <begin position="467"/>
        <end position="490"/>
    </location>
</feature>
<feature type="compositionally biased region" description="Low complexity" evidence="8">
    <location>
        <begin position="1"/>
        <end position="14"/>
    </location>
</feature>
<evidence type="ECO:0000256" key="2">
    <source>
        <dbReference type="ARBA" id="ARBA00022448"/>
    </source>
</evidence>
<keyword evidence="7 9" id="KW-0472">Membrane</keyword>
<evidence type="ECO:0000256" key="6">
    <source>
        <dbReference type="ARBA" id="ARBA00022989"/>
    </source>
</evidence>
<keyword evidence="6 9" id="KW-1133">Transmembrane helix</keyword>
<evidence type="ECO:0000256" key="3">
    <source>
        <dbReference type="ARBA" id="ARBA00022692"/>
    </source>
</evidence>
<dbReference type="PANTHER" id="PTHR19241">
    <property type="entry name" value="ATP-BINDING CASSETTE TRANSPORTER"/>
    <property type="match status" value="1"/>
</dbReference>
<organism evidence="11 12">
    <name type="scientific">Phytophthora oleae</name>
    <dbReference type="NCBI Taxonomy" id="2107226"/>
    <lineage>
        <taxon>Eukaryota</taxon>
        <taxon>Sar</taxon>
        <taxon>Stramenopiles</taxon>
        <taxon>Oomycota</taxon>
        <taxon>Peronosporomycetes</taxon>
        <taxon>Peronosporales</taxon>
        <taxon>Peronosporaceae</taxon>
        <taxon>Phytophthora</taxon>
    </lineage>
</organism>
<feature type="domain" description="ABC transporter" evidence="10">
    <location>
        <begin position="803"/>
        <end position="1045"/>
    </location>
</feature>
<dbReference type="Pfam" id="PF01061">
    <property type="entry name" value="ABC2_membrane"/>
    <property type="match status" value="2"/>
</dbReference>
<evidence type="ECO:0000256" key="7">
    <source>
        <dbReference type="ARBA" id="ARBA00023136"/>
    </source>
</evidence>
<feature type="transmembrane region" description="Helical" evidence="9">
    <location>
        <begin position="1228"/>
        <end position="1255"/>
    </location>
</feature>
<evidence type="ECO:0000313" key="12">
    <source>
        <dbReference type="Proteomes" id="UP001632037"/>
    </source>
</evidence>
<feature type="transmembrane region" description="Helical" evidence="9">
    <location>
        <begin position="1159"/>
        <end position="1178"/>
    </location>
</feature>
<keyword evidence="4" id="KW-0547">Nucleotide-binding</keyword>
<name>A0ABD3FV52_9STRA</name>
<dbReference type="GO" id="GO:0005524">
    <property type="term" value="F:ATP binding"/>
    <property type="evidence" value="ECO:0007669"/>
    <property type="project" value="UniProtKB-KW"/>
</dbReference>
<feature type="transmembrane region" description="Helical" evidence="9">
    <location>
        <begin position="576"/>
        <end position="598"/>
    </location>
</feature>
<evidence type="ECO:0000256" key="9">
    <source>
        <dbReference type="SAM" id="Phobius"/>
    </source>
</evidence>
<sequence length="1431" mass="159660">MITPSTTTSDLPPTGQAQPKLQPTLESGHAMMEQGEAAFYDFVSQQLEPALGRALPQMEVRCKQLAVIAEVSVVEQKSSAATSELPSVYNSLKHIVRKLTATRHVTQRHVLNRVDAVFKPGTITLVLGQPGSGKTSLMKMLSGQFPVEKNITVEGDISYNGRTWRELLPKLPQLAAYVPQTDKHFPALSVQETLEFAHACCPEEVASKQGKDLLSSGTPEQNAAALRTAEALYKNYPDVIVEQLGLQTCRDTVIGNALKRGVSGGERRRVTTGEMEFGMKYATFMDEISTGLDSAATYDIVCTQRDIAKKLHKTVVMALLQPAPEVFELFDNILLLNDGEVMYHGPREQAITYFESLGFVCPPERDVADYLLDLGTDQQYEYEASKMNHHTSFSVQPPRLASEFADLFRQSAIHENIVQALDEPWSSERLHDAEQRLMTMPEFRQSFWTGTLTVMRRQMLLALRNTAFMRVRALMVVVMGLIYGSTFFGFDPTNAQVSLGVLYQTTMFLAMGQASQTPVFIAAREIYYKHRRANFYRTSSFAIACLTALVPSAVVECLVFSSFVYWMCGFVSGVGYFLYFLLCMVLTNLALCGWFFTLTAMAPNFNIAKPLSTFSITFFVVFAGFIVPRSRIPDFFVWIYWINPLAWCLRAVAVNQYRSPTFDVCVYAGEDYCSQYNMTMGEYSLSLYDVPSSKEWVWAGVLFLLFSIAFFVVAGSYILEHKRYDIPAATVAVVPSFHDEKEQSQLEDVSEEQEQPNHRDGTASYVMVATPRAATSSPVQETPADMVVVDLHEEQARFVPVALAFKDLWYSVPAPHHKHESIDLLKGISGYALPGTMTALMGSSGAGKTTLMDVIAGRKTGGTIKGEILLNGYPATELAIRRCTGYCEQQDVHSEGATIREALTFSAFLRQDSSVSERSKLASVEECLDLLDMRAIADQIIRGRSQEQMKRLTIGVELAAQPSVLFLDEPTSGLDAHSAKVIMDGVRKVADSGRTVVCTIHQPSSDVFFLFDSLLLLKRGGEMVFFGELDNVQPDGRECGHLIDYFEAIPEIARLPEGQNPATWMLECIGAGVAGAGEKPLANTTVNFDFVQHFLDSAEQQALLTGLGQPGVTTPAPDRLPELVFKNKRAASPWTQLRMLMGRFMTIYWRTPSYNLTRFLIAFCLAIIFGLILVNGHYTTYQGLNSAVGVIFMTALYQGYITYVGCLPFTLRERASFYRERDSQTYNALWYFVGATVAEIPYVFGSGLIFTIIFFPLMGVGSFSTAVLYWINVSLFVLMQTYLGQLFIYAMPSVEVAAIVGVLINAIFLLFTGFNPPAGSIPDGYKWLYHITPLKYSLSILVSLMFGNCPEDPTYDEATQTYINVRSELACQPLENTPLSIGHTTVKGYVEDVFNMKYDDMWSNFGYVFVFLVVFRFLSLLALRYINHQKR</sequence>
<evidence type="ECO:0000256" key="4">
    <source>
        <dbReference type="ARBA" id="ARBA00022741"/>
    </source>
</evidence>
<feature type="transmembrane region" description="Helical" evidence="9">
    <location>
        <begin position="696"/>
        <end position="719"/>
    </location>
</feature>
<dbReference type="InterPro" id="IPR013525">
    <property type="entry name" value="ABC2_TM"/>
</dbReference>
<feature type="transmembrane region" description="Helical" evidence="9">
    <location>
        <begin position="1267"/>
        <end position="1289"/>
    </location>
</feature>
<feature type="transmembrane region" description="Helical" evidence="9">
    <location>
        <begin position="1296"/>
        <end position="1314"/>
    </location>
</feature>
<evidence type="ECO:0000259" key="10">
    <source>
        <dbReference type="PROSITE" id="PS50893"/>
    </source>
</evidence>
<evidence type="ECO:0000256" key="1">
    <source>
        <dbReference type="ARBA" id="ARBA00004141"/>
    </source>
</evidence>
<comment type="subcellular location">
    <subcellularLocation>
        <location evidence="1">Membrane</location>
        <topology evidence="1">Multi-pass membrane protein</topology>
    </subcellularLocation>
</comment>
<feature type="region of interest" description="Disordered" evidence="8">
    <location>
        <begin position="1"/>
        <end position="20"/>
    </location>
</feature>
<feature type="transmembrane region" description="Helical" evidence="9">
    <location>
        <begin position="502"/>
        <end position="521"/>
    </location>
</feature>
<feature type="transmembrane region" description="Helical" evidence="9">
    <location>
        <begin position="541"/>
        <end position="564"/>
    </location>
</feature>
<evidence type="ECO:0000256" key="5">
    <source>
        <dbReference type="ARBA" id="ARBA00022840"/>
    </source>
</evidence>
<reference evidence="11 12" key="1">
    <citation type="submission" date="2024-09" db="EMBL/GenBank/DDBJ databases">
        <title>Genome sequencing and assembly of Phytophthora oleae, isolate VK10A, causative agent of rot of olive drupes.</title>
        <authorList>
            <person name="Conti Taguali S."/>
            <person name="Riolo M."/>
            <person name="La Spada F."/>
            <person name="Cacciola S.O."/>
            <person name="Dionisio G."/>
        </authorList>
    </citation>
    <scope>NUCLEOTIDE SEQUENCE [LARGE SCALE GENOMIC DNA]</scope>
    <source>
        <strain evidence="11 12">VK10A</strain>
    </source>
</reference>
<dbReference type="InterPro" id="IPR027417">
    <property type="entry name" value="P-loop_NTPase"/>
</dbReference>
<keyword evidence="12" id="KW-1185">Reference proteome</keyword>
<evidence type="ECO:0000256" key="8">
    <source>
        <dbReference type="SAM" id="MobiDB-lite"/>
    </source>
</evidence>
<dbReference type="InterPro" id="IPR003439">
    <property type="entry name" value="ABC_transporter-like_ATP-bd"/>
</dbReference>
<feature type="domain" description="ABC transporter" evidence="10">
    <location>
        <begin position="96"/>
        <end position="363"/>
    </location>
</feature>
<feature type="transmembrane region" description="Helical" evidence="9">
    <location>
        <begin position="1405"/>
        <end position="1426"/>
    </location>
</feature>
<dbReference type="Pfam" id="PF00005">
    <property type="entry name" value="ABC_tran"/>
    <property type="match status" value="2"/>
</dbReference>
<dbReference type="Proteomes" id="UP001632037">
    <property type="component" value="Unassembled WGS sequence"/>
</dbReference>
<keyword evidence="3 9" id="KW-0812">Transmembrane</keyword>
<feature type="transmembrane region" description="Helical" evidence="9">
    <location>
        <begin position="610"/>
        <end position="628"/>
    </location>
</feature>